<feature type="domain" description="Reverse transcriptase Ty1/copia-type" evidence="1">
    <location>
        <begin position="12"/>
        <end position="126"/>
    </location>
</feature>
<name>A0A8T3BN36_DENNO</name>
<dbReference type="Pfam" id="PF07727">
    <property type="entry name" value="RVT_2"/>
    <property type="match status" value="1"/>
</dbReference>
<protein>
    <recommendedName>
        <fullName evidence="1">Reverse transcriptase Ty1/copia-type domain-containing protein</fullName>
    </recommendedName>
</protein>
<proteinExistence type="predicted"/>
<evidence type="ECO:0000259" key="1">
    <source>
        <dbReference type="Pfam" id="PF07727"/>
    </source>
</evidence>
<evidence type="ECO:0000313" key="3">
    <source>
        <dbReference type="Proteomes" id="UP000829196"/>
    </source>
</evidence>
<comment type="caution">
    <text evidence="2">The sequence shown here is derived from an EMBL/GenBank/DDBJ whole genome shotgun (WGS) entry which is preliminary data.</text>
</comment>
<keyword evidence="3" id="KW-1185">Reference proteome</keyword>
<organism evidence="2 3">
    <name type="scientific">Dendrobium nobile</name>
    <name type="common">Orchid</name>
    <dbReference type="NCBI Taxonomy" id="94219"/>
    <lineage>
        <taxon>Eukaryota</taxon>
        <taxon>Viridiplantae</taxon>
        <taxon>Streptophyta</taxon>
        <taxon>Embryophyta</taxon>
        <taxon>Tracheophyta</taxon>
        <taxon>Spermatophyta</taxon>
        <taxon>Magnoliopsida</taxon>
        <taxon>Liliopsida</taxon>
        <taxon>Asparagales</taxon>
        <taxon>Orchidaceae</taxon>
        <taxon>Epidendroideae</taxon>
        <taxon>Malaxideae</taxon>
        <taxon>Dendrobiinae</taxon>
        <taxon>Dendrobium</taxon>
    </lineage>
</organism>
<evidence type="ECO:0000313" key="2">
    <source>
        <dbReference type="EMBL" id="KAI0515888.1"/>
    </source>
</evidence>
<reference evidence="2" key="1">
    <citation type="journal article" date="2022" name="Front. Genet.">
        <title>Chromosome-Scale Assembly of the Dendrobium nobile Genome Provides Insights Into the Molecular Mechanism of the Biosynthesis of the Medicinal Active Ingredient of Dendrobium.</title>
        <authorList>
            <person name="Xu Q."/>
            <person name="Niu S.-C."/>
            <person name="Li K.-L."/>
            <person name="Zheng P.-J."/>
            <person name="Zhang X.-J."/>
            <person name="Jia Y."/>
            <person name="Liu Y."/>
            <person name="Niu Y.-X."/>
            <person name="Yu L.-H."/>
            <person name="Chen D.-F."/>
            <person name="Zhang G.-Q."/>
        </authorList>
    </citation>
    <scope>NUCLEOTIDE SEQUENCE</scope>
    <source>
        <tissue evidence="2">Leaf</tissue>
    </source>
</reference>
<dbReference type="AlphaFoldDB" id="A0A8T3BN36"/>
<gene>
    <name evidence="2" type="ORF">KFK09_008556</name>
</gene>
<dbReference type="InterPro" id="IPR013103">
    <property type="entry name" value="RVT_2"/>
</dbReference>
<dbReference type="OrthoDB" id="411615at2759"/>
<accession>A0A8T3BN36</accession>
<sequence>MKAKYDALQQQSTWTLVPPPSDKPILGCKWTYKIKSLPNGQVECYKARLVALGYEQKFGINYNETFSPVAKMPTIRLLLKLFLHRQWPIYQLNISNAFLQGDLPDDIYMRQPPGFIDQTQPHAVCNSTSPSTD</sequence>
<dbReference type="Proteomes" id="UP000829196">
    <property type="component" value="Unassembled WGS sequence"/>
</dbReference>
<dbReference type="EMBL" id="JAGYWB010000007">
    <property type="protein sequence ID" value="KAI0515888.1"/>
    <property type="molecule type" value="Genomic_DNA"/>
</dbReference>